<proteinExistence type="predicted"/>
<dbReference type="InterPro" id="IPR012337">
    <property type="entry name" value="RNaseH-like_sf"/>
</dbReference>
<dbReference type="PROSITE" id="PS50822">
    <property type="entry name" value="PIWI"/>
    <property type="match status" value="1"/>
</dbReference>
<dbReference type="CDD" id="cd04658">
    <property type="entry name" value="Piwi_piwi-like_Euk"/>
    <property type="match status" value="1"/>
</dbReference>
<evidence type="ECO:0000313" key="3">
    <source>
        <dbReference type="Proteomes" id="UP001166093"/>
    </source>
</evidence>
<dbReference type="InterPro" id="IPR003165">
    <property type="entry name" value="Piwi"/>
</dbReference>
<reference evidence="2" key="1">
    <citation type="journal article" date="2021" name="Cell">
        <title>Tracing the genetic footprints of vertebrate landing in non-teleost ray-finned fishes.</title>
        <authorList>
            <person name="Bi X."/>
            <person name="Wang K."/>
            <person name="Yang L."/>
            <person name="Pan H."/>
            <person name="Jiang H."/>
            <person name="Wei Q."/>
            <person name="Fang M."/>
            <person name="Yu H."/>
            <person name="Zhu C."/>
            <person name="Cai Y."/>
            <person name="He Y."/>
            <person name="Gan X."/>
            <person name="Zeng H."/>
            <person name="Yu D."/>
            <person name="Zhu Y."/>
            <person name="Jiang H."/>
            <person name="Qiu Q."/>
            <person name="Yang H."/>
            <person name="Zhang Y.E."/>
            <person name="Wang W."/>
            <person name="Zhu M."/>
            <person name="He S."/>
            <person name="Zhang G."/>
        </authorList>
    </citation>
    <scope>NUCLEOTIDE SEQUENCE</scope>
    <source>
        <strain evidence="2">Pddl_001</strain>
    </source>
</reference>
<evidence type="ECO:0000313" key="2">
    <source>
        <dbReference type="EMBL" id="MBN3272178.1"/>
    </source>
</evidence>
<protein>
    <submittedName>
        <fullName evidence="2">PIWL2 protein</fullName>
    </submittedName>
</protein>
<name>A0ABS2XD83_POLSP</name>
<keyword evidence="3" id="KW-1185">Reference proteome</keyword>
<organism evidence="2 3">
    <name type="scientific">Polyodon spathula</name>
    <name type="common">North American paddlefish</name>
    <name type="synonym">Squalus spathula</name>
    <dbReference type="NCBI Taxonomy" id="7913"/>
    <lineage>
        <taxon>Eukaryota</taxon>
        <taxon>Metazoa</taxon>
        <taxon>Chordata</taxon>
        <taxon>Craniata</taxon>
        <taxon>Vertebrata</taxon>
        <taxon>Euteleostomi</taxon>
        <taxon>Actinopterygii</taxon>
        <taxon>Chondrostei</taxon>
        <taxon>Acipenseriformes</taxon>
        <taxon>Polyodontidae</taxon>
        <taxon>Polyodon</taxon>
    </lineage>
</organism>
<accession>A0ABS2XD83</accession>
<gene>
    <name evidence="2" type="primary">Piwil2_2</name>
    <name evidence="2" type="ORF">GTO93_0019430</name>
</gene>
<sequence>DLTMHINVSGEQHTNSLKELLRNINTSEDALTELGRWGLVISSEILLCEGRTLPLETISLQSASFVTSADVQWSKEVVRDASISFFWLNCWAIFYPCRCSEQAEELVATFGKVSELMGMRLDRPICVELRDDHTETYMKSIHSQLTSEPNVQLVVCIITGNRDDLYGANKKLCSVQSPVPSQAINVRTISQPQKLRSIAQKILLQINAKLGGELWTVNIPLKQLMVIGVDVHHDPRRGNRSVLGFVASLNGTLTRWYSRAVFQMPNEEIINGYRICLLASLQKYFEDFEIPQLLKCFETFPRYEPKMAFIVVQKRISTTLYSCSGERFGTQQGVVSHSNKHFLFISPFWIDFYLMCHMYWNSSGTIRVPAPCKYAHKLAFLSGQVLDTEPAIQLSDKLHFL</sequence>
<dbReference type="Pfam" id="PF02171">
    <property type="entry name" value="Piwi"/>
    <property type="match status" value="2"/>
</dbReference>
<comment type="caution">
    <text evidence="2">The sequence shown here is derived from an EMBL/GenBank/DDBJ whole genome shotgun (WGS) entry which is preliminary data.</text>
</comment>
<dbReference type="EMBL" id="JAAWVQ010017145">
    <property type="protein sequence ID" value="MBN3272178.1"/>
    <property type="molecule type" value="Genomic_DNA"/>
</dbReference>
<feature type="non-terminal residue" evidence="2">
    <location>
        <position position="1"/>
    </location>
</feature>
<dbReference type="Gene3D" id="3.30.420.10">
    <property type="entry name" value="Ribonuclease H-like superfamily/Ribonuclease H"/>
    <property type="match status" value="2"/>
</dbReference>
<feature type="domain" description="Piwi" evidence="1">
    <location>
        <begin position="153"/>
        <end position="387"/>
    </location>
</feature>
<feature type="non-terminal residue" evidence="2">
    <location>
        <position position="401"/>
    </location>
</feature>
<dbReference type="SMART" id="SM00950">
    <property type="entry name" value="Piwi"/>
    <property type="match status" value="1"/>
</dbReference>
<dbReference type="InterPro" id="IPR036397">
    <property type="entry name" value="RNaseH_sf"/>
</dbReference>
<dbReference type="Proteomes" id="UP001166093">
    <property type="component" value="Unassembled WGS sequence"/>
</dbReference>
<dbReference type="Gene3D" id="3.40.50.2300">
    <property type="match status" value="1"/>
</dbReference>
<evidence type="ECO:0000259" key="1">
    <source>
        <dbReference type="PROSITE" id="PS50822"/>
    </source>
</evidence>
<dbReference type="SUPFAM" id="SSF53098">
    <property type="entry name" value="Ribonuclease H-like"/>
    <property type="match status" value="1"/>
</dbReference>
<dbReference type="PANTHER" id="PTHR22891">
    <property type="entry name" value="EUKARYOTIC TRANSLATION INITIATION FACTOR 2C"/>
    <property type="match status" value="1"/>
</dbReference>